<dbReference type="PANTHER" id="PTHR31297:SF41">
    <property type="entry name" value="ENDOGLUCANASE, PUTATIVE (AFU_ORTHOLOGUE AFUA_5G01830)-RELATED"/>
    <property type="match status" value="1"/>
</dbReference>
<name>A0ABU1UTE3_9GAMM</name>
<keyword evidence="5 7" id="KW-0326">Glycosidase</keyword>
<evidence type="ECO:0000256" key="2">
    <source>
        <dbReference type="ARBA" id="ARBA00022801"/>
    </source>
</evidence>
<feature type="chain" id="PRO_5046195764" evidence="8">
    <location>
        <begin position="26"/>
        <end position="437"/>
    </location>
</feature>
<dbReference type="PANTHER" id="PTHR31297">
    <property type="entry name" value="GLUCAN ENDO-1,6-BETA-GLUCOSIDASE B"/>
    <property type="match status" value="1"/>
</dbReference>
<accession>A0ABU1UTE3</accession>
<evidence type="ECO:0000313" key="11">
    <source>
        <dbReference type="Proteomes" id="UP001253595"/>
    </source>
</evidence>
<keyword evidence="3" id="KW-0136">Cellulose degradation</keyword>
<proteinExistence type="inferred from homology"/>
<gene>
    <name evidence="10" type="ORF">J2X05_000461</name>
</gene>
<dbReference type="RefSeq" id="WP_310068112.1">
    <property type="nucleotide sequence ID" value="NZ_JAVDVX010000001.1"/>
</dbReference>
<evidence type="ECO:0000256" key="5">
    <source>
        <dbReference type="ARBA" id="ARBA00023295"/>
    </source>
</evidence>
<dbReference type="EMBL" id="JAVDVX010000001">
    <property type="protein sequence ID" value="MDR7088458.1"/>
    <property type="molecule type" value="Genomic_DNA"/>
</dbReference>
<keyword evidence="11" id="KW-1185">Reference proteome</keyword>
<evidence type="ECO:0000313" key="10">
    <source>
        <dbReference type="EMBL" id="MDR7088458.1"/>
    </source>
</evidence>
<feature type="domain" description="Glycoside hydrolase family 5" evidence="9">
    <location>
        <begin position="115"/>
        <end position="411"/>
    </location>
</feature>
<dbReference type="Gene3D" id="3.20.20.80">
    <property type="entry name" value="Glycosidases"/>
    <property type="match status" value="1"/>
</dbReference>
<keyword evidence="6" id="KW-0624">Polysaccharide degradation</keyword>
<dbReference type="Proteomes" id="UP001253595">
    <property type="component" value="Unassembled WGS sequence"/>
</dbReference>
<protein>
    <submittedName>
        <fullName evidence="10">Aryl-phospho-beta-D-glucosidase BglC (GH1 family)</fullName>
    </submittedName>
</protein>
<evidence type="ECO:0000256" key="7">
    <source>
        <dbReference type="RuleBase" id="RU361153"/>
    </source>
</evidence>
<comment type="caution">
    <text evidence="10">The sequence shown here is derived from an EMBL/GenBank/DDBJ whole genome shotgun (WGS) entry which is preliminary data.</text>
</comment>
<feature type="signal peptide" evidence="8">
    <location>
        <begin position="1"/>
        <end position="25"/>
    </location>
</feature>
<evidence type="ECO:0000259" key="9">
    <source>
        <dbReference type="Pfam" id="PF00150"/>
    </source>
</evidence>
<keyword evidence="2 7" id="KW-0378">Hydrolase</keyword>
<reference evidence="10 11" key="1">
    <citation type="submission" date="2023-07" db="EMBL/GenBank/DDBJ databases">
        <title>Sorghum-associated microbial communities from plants grown in Nebraska, USA.</title>
        <authorList>
            <person name="Schachtman D."/>
        </authorList>
    </citation>
    <scope>NUCLEOTIDE SEQUENCE [LARGE SCALE GENOMIC DNA]</scope>
    <source>
        <strain evidence="10 11">BE190</strain>
    </source>
</reference>
<evidence type="ECO:0000256" key="4">
    <source>
        <dbReference type="ARBA" id="ARBA00023277"/>
    </source>
</evidence>
<keyword evidence="4" id="KW-0119">Carbohydrate metabolism</keyword>
<evidence type="ECO:0000256" key="8">
    <source>
        <dbReference type="SAM" id="SignalP"/>
    </source>
</evidence>
<evidence type="ECO:0000256" key="3">
    <source>
        <dbReference type="ARBA" id="ARBA00023001"/>
    </source>
</evidence>
<organism evidence="10 11">
    <name type="scientific">Cellvibrio fibrivorans</name>
    <dbReference type="NCBI Taxonomy" id="126350"/>
    <lineage>
        <taxon>Bacteria</taxon>
        <taxon>Pseudomonadati</taxon>
        <taxon>Pseudomonadota</taxon>
        <taxon>Gammaproteobacteria</taxon>
        <taxon>Cellvibrionales</taxon>
        <taxon>Cellvibrionaceae</taxon>
        <taxon>Cellvibrio</taxon>
    </lineage>
</organism>
<sequence>MTLKNRLLLSSLLVSLLGCGGGGGAATPAASSKPQQSSTTPSSMAAISSSAVAVPSSIAASSSSAPATGGIYPSYNLNPLPADTTGMESTATQIASKIKIGFNIGNTLEAMGGKSETYWGNPKITKEFVAFVKQAGFSAVRLPVSWDQYANQTTAEIDPNWLNRVKEVVQYCVDNNLYVIVNIHWDGGWLENNVVPAKQEQNNAKQKAFWEQIATQLRDFDERVLFASANEPNVETAAQMAVLHSYHQTFIDTVRATGGKNAQRVLIVQGPSTDIEKTNTLMTALPTDSVANRLMAEIHFYSPWNYTGMTKDESWGNQFFYWGKGFHSTTDTAHNPTWGEEDYVDQQFKSMKTKFVDKGIPVIMGEFGTGVRKNLTGADLQLHLDGRAYYLNYVTKQAIANGMVPFLWDIGELLDRTNNKVLDQQAFDALMNGAGVQ</sequence>
<evidence type="ECO:0000256" key="1">
    <source>
        <dbReference type="ARBA" id="ARBA00005641"/>
    </source>
</evidence>
<evidence type="ECO:0000256" key="6">
    <source>
        <dbReference type="ARBA" id="ARBA00023326"/>
    </source>
</evidence>
<keyword evidence="8" id="KW-0732">Signal</keyword>
<dbReference type="InterPro" id="IPR017853">
    <property type="entry name" value="GH"/>
</dbReference>
<comment type="similarity">
    <text evidence="1 7">Belongs to the glycosyl hydrolase 5 (cellulase A) family.</text>
</comment>
<dbReference type="InterPro" id="IPR001547">
    <property type="entry name" value="Glyco_hydro_5"/>
</dbReference>
<dbReference type="SUPFAM" id="SSF51445">
    <property type="entry name" value="(Trans)glycosidases"/>
    <property type="match status" value="1"/>
</dbReference>
<dbReference type="Pfam" id="PF00150">
    <property type="entry name" value="Cellulase"/>
    <property type="match status" value="1"/>
</dbReference>
<dbReference type="PROSITE" id="PS51257">
    <property type="entry name" value="PROKAR_LIPOPROTEIN"/>
    <property type="match status" value="1"/>
</dbReference>
<dbReference type="InterPro" id="IPR050386">
    <property type="entry name" value="Glycosyl_hydrolase_5"/>
</dbReference>